<dbReference type="Proteomes" id="UP000014680">
    <property type="component" value="Unassembled WGS sequence"/>
</dbReference>
<dbReference type="InterPro" id="IPR027417">
    <property type="entry name" value="P-loop_NTPase"/>
</dbReference>
<dbReference type="Gene3D" id="3.40.50.300">
    <property type="entry name" value="P-loop containing nucleotide triphosphate hydrolases"/>
    <property type="match status" value="1"/>
</dbReference>
<dbReference type="GeneID" id="14893756"/>
<protein>
    <submittedName>
        <fullName evidence="1">GTP-binding nuclear protein Ran, putative</fullName>
    </submittedName>
</protein>
<organism evidence="1 2">
    <name type="scientific">Entamoeba invadens IP1</name>
    <dbReference type="NCBI Taxonomy" id="370355"/>
    <lineage>
        <taxon>Eukaryota</taxon>
        <taxon>Amoebozoa</taxon>
        <taxon>Evosea</taxon>
        <taxon>Archamoebae</taxon>
        <taxon>Mastigamoebida</taxon>
        <taxon>Entamoebidae</taxon>
        <taxon>Entamoeba</taxon>
    </lineage>
</organism>
<dbReference type="GO" id="GO:0005525">
    <property type="term" value="F:GTP binding"/>
    <property type="evidence" value="ECO:0007669"/>
    <property type="project" value="InterPro"/>
</dbReference>
<dbReference type="OrthoDB" id="25636at2759"/>
<reference evidence="1 2" key="1">
    <citation type="submission" date="2012-10" db="EMBL/GenBank/DDBJ databases">
        <authorList>
            <person name="Zafar N."/>
            <person name="Inman J."/>
            <person name="Hall N."/>
            <person name="Lorenzi H."/>
            <person name="Caler E."/>
        </authorList>
    </citation>
    <scope>NUCLEOTIDE SEQUENCE [LARGE SCALE GENOMIC DNA]</scope>
    <source>
        <strain evidence="1 2">IP1</strain>
    </source>
</reference>
<dbReference type="SUPFAM" id="SSF52540">
    <property type="entry name" value="P-loop containing nucleoside triphosphate hydrolases"/>
    <property type="match status" value="1"/>
</dbReference>
<dbReference type="InterPro" id="IPR050209">
    <property type="entry name" value="Rab_GTPases_membrane_traffic"/>
</dbReference>
<sequence length="181" mass="20460">MSDAEVPKVRLVCIGDFGVGKTSFIKQMTTSTFEASSTPELSEVTVYPYQLHKTHVELDFIDSLGVEETDPENHFYYQKCHGAFLLFDLHSENSFKRITQLYQSVKKYSAQFMVSVLVGTKSDLGASISDSQVTEFCTTNKLKYFPLSSLKHDGFDDCLNSLVLKIWEVYVGKDKKHCSVV</sequence>
<dbReference type="SMART" id="SM00175">
    <property type="entry name" value="RAB"/>
    <property type="match status" value="1"/>
</dbReference>
<dbReference type="SMART" id="SM00173">
    <property type="entry name" value="RAS"/>
    <property type="match status" value="1"/>
</dbReference>
<dbReference type="InterPro" id="IPR001806">
    <property type="entry name" value="Small_GTPase"/>
</dbReference>
<dbReference type="Pfam" id="PF00071">
    <property type="entry name" value="Ras"/>
    <property type="match status" value="1"/>
</dbReference>
<dbReference type="GO" id="GO:0003924">
    <property type="term" value="F:GTPase activity"/>
    <property type="evidence" value="ECO:0007669"/>
    <property type="project" value="InterPro"/>
</dbReference>
<evidence type="ECO:0000313" key="1">
    <source>
        <dbReference type="EMBL" id="ELP94752.1"/>
    </source>
</evidence>
<accession>A0A0A1UE37</accession>
<dbReference type="PROSITE" id="PS51419">
    <property type="entry name" value="RAB"/>
    <property type="match status" value="1"/>
</dbReference>
<dbReference type="PRINTS" id="PR00449">
    <property type="entry name" value="RASTRNSFRMNG"/>
</dbReference>
<dbReference type="KEGG" id="eiv:EIN_341200"/>
<dbReference type="PANTHER" id="PTHR47979">
    <property type="entry name" value="DRAB11-RELATED"/>
    <property type="match status" value="1"/>
</dbReference>
<dbReference type="VEuPathDB" id="AmoebaDB:EIN_341200"/>
<dbReference type="RefSeq" id="XP_004261523.1">
    <property type="nucleotide sequence ID" value="XM_004261475.1"/>
</dbReference>
<name>A0A0A1UE37_ENTIV</name>
<dbReference type="OMA" id="SMGVEKD"/>
<evidence type="ECO:0000313" key="2">
    <source>
        <dbReference type="Proteomes" id="UP000014680"/>
    </source>
</evidence>
<gene>
    <name evidence="1" type="ORF">EIN_341200</name>
</gene>
<keyword evidence="2" id="KW-1185">Reference proteome</keyword>
<dbReference type="AlphaFoldDB" id="A0A0A1UE37"/>
<dbReference type="EMBL" id="KB206175">
    <property type="protein sequence ID" value="ELP94752.1"/>
    <property type="molecule type" value="Genomic_DNA"/>
</dbReference>
<proteinExistence type="predicted"/>